<comment type="caution">
    <text evidence="6">The sequence shown here is derived from an EMBL/GenBank/DDBJ whole genome shotgun (WGS) entry which is preliminary data.</text>
</comment>
<dbReference type="InterPro" id="IPR051453">
    <property type="entry name" value="MBL_Glyoxalase_II"/>
</dbReference>
<dbReference type="PANTHER" id="PTHR46233:SF3">
    <property type="entry name" value="HYDROXYACYLGLUTATHIONE HYDROLASE GLOC"/>
    <property type="match status" value="1"/>
</dbReference>
<gene>
    <name evidence="6" type="ORF">CHK_2870</name>
</gene>
<dbReference type="EMBL" id="LAYJ01000131">
    <property type="protein sequence ID" value="KKI49648.1"/>
    <property type="molecule type" value="Genomic_DNA"/>
</dbReference>
<keyword evidence="2" id="KW-0479">Metal-binding</keyword>
<dbReference type="EC" id="3.1.2.6" evidence="6"/>
<sequence length="206" mass="22269">MKIITIVTGGLQENAYIAYDEATNNAVIIDPGDDSAVILEKVRALGLQVQYILLTHGHADHIGGVDELKESLNCKVAIHEDDAEMLRVPMKNLSYFMGSPVSLSAADVVLKNGETVDVDSMHFLVLHTPGHSQGSVCYIAGDVIFSGDTLFAQSIGRTDFPDSSPQAMQESLARLAGLEGDYTVYPGHGAATTLQREKAYNPFMRE</sequence>
<evidence type="ECO:0000256" key="2">
    <source>
        <dbReference type="ARBA" id="ARBA00022723"/>
    </source>
</evidence>
<dbReference type="Proteomes" id="UP000034076">
    <property type="component" value="Unassembled WGS sequence"/>
</dbReference>
<dbReference type="OrthoDB" id="9802248at2"/>
<name>A0A0M2NBM5_9FIRM</name>
<dbReference type="SMART" id="SM00849">
    <property type="entry name" value="Lactamase_B"/>
    <property type="match status" value="1"/>
</dbReference>
<dbReference type="STRING" id="270498.CHK_2870"/>
<dbReference type="InterPro" id="IPR001279">
    <property type="entry name" value="Metallo-B-lactamas"/>
</dbReference>
<reference evidence="6 7" key="1">
    <citation type="submission" date="2015-04" db="EMBL/GenBank/DDBJ databases">
        <title>Draft genome sequence of bacteremic isolate Catabacter hongkongensis type strain HKU16T.</title>
        <authorList>
            <person name="Lau S.K."/>
            <person name="Teng J.L."/>
            <person name="Huang Y."/>
            <person name="Curreem S.O."/>
            <person name="Tsui S.K."/>
            <person name="Woo P.C."/>
        </authorList>
    </citation>
    <scope>NUCLEOTIDE SEQUENCE [LARGE SCALE GENOMIC DNA]</scope>
    <source>
        <strain evidence="6 7">HKU16</strain>
    </source>
</reference>
<keyword evidence="4" id="KW-0862">Zinc</keyword>
<dbReference type="InterPro" id="IPR036866">
    <property type="entry name" value="RibonucZ/Hydroxyglut_hydro"/>
</dbReference>
<keyword evidence="7" id="KW-1185">Reference proteome</keyword>
<dbReference type="PANTHER" id="PTHR46233">
    <property type="entry name" value="HYDROXYACYLGLUTATHIONE HYDROLASE GLOC"/>
    <property type="match status" value="1"/>
</dbReference>
<keyword evidence="3 6" id="KW-0378">Hydrolase</keyword>
<dbReference type="GO" id="GO:0004416">
    <property type="term" value="F:hydroxyacylglutathione hydrolase activity"/>
    <property type="evidence" value="ECO:0007669"/>
    <property type="project" value="UniProtKB-EC"/>
</dbReference>
<dbReference type="SUPFAM" id="SSF56281">
    <property type="entry name" value="Metallo-hydrolase/oxidoreductase"/>
    <property type="match status" value="1"/>
</dbReference>
<dbReference type="PATRIC" id="fig|270498.16.peg.649"/>
<proteinExistence type="predicted"/>
<feature type="domain" description="Metallo-beta-lactamase" evidence="5">
    <location>
        <begin position="12"/>
        <end position="188"/>
    </location>
</feature>
<dbReference type="GO" id="GO:0046872">
    <property type="term" value="F:metal ion binding"/>
    <property type="evidence" value="ECO:0007669"/>
    <property type="project" value="UniProtKB-KW"/>
</dbReference>
<accession>A0A0M2NBM5</accession>
<evidence type="ECO:0000259" key="5">
    <source>
        <dbReference type="SMART" id="SM00849"/>
    </source>
</evidence>
<evidence type="ECO:0000256" key="3">
    <source>
        <dbReference type="ARBA" id="ARBA00022801"/>
    </source>
</evidence>
<evidence type="ECO:0000256" key="1">
    <source>
        <dbReference type="ARBA" id="ARBA00001947"/>
    </source>
</evidence>
<evidence type="ECO:0000313" key="7">
    <source>
        <dbReference type="Proteomes" id="UP000034076"/>
    </source>
</evidence>
<dbReference type="Gene3D" id="3.60.15.10">
    <property type="entry name" value="Ribonuclease Z/Hydroxyacylglutathione hydrolase-like"/>
    <property type="match status" value="1"/>
</dbReference>
<dbReference type="Pfam" id="PF00753">
    <property type="entry name" value="Lactamase_B"/>
    <property type="match status" value="1"/>
</dbReference>
<dbReference type="CDD" id="cd06262">
    <property type="entry name" value="metallo-hydrolase-like_MBL-fold"/>
    <property type="match status" value="1"/>
</dbReference>
<organism evidence="6 7">
    <name type="scientific">Christensenella hongkongensis</name>
    <dbReference type="NCBI Taxonomy" id="270498"/>
    <lineage>
        <taxon>Bacteria</taxon>
        <taxon>Bacillati</taxon>
        <taxon>Bacillota</taxon>
        <taxon>Clostridia</taxon>
        <taxon>Christensenellales</taxon>
        <taxon>Christensenellaceae</taxon>
        <taxon>Christensenella</taxon>
    </lineage>
</organism>
<dbReference type="RefSeq" id="WP_046444654.1">
    <property type="nucleotide sequence ID" value="NZ_LAYJ01000131.1"/>
</dbReference>
<evidence type="ECO:0000313" key="6">
    <source>
        <dbReference type="EMBL" id="KKI49648.1"/>
    </source>
</evidence>
<evidence type="ECO:0000256" key="4">
    <source>
        <dbReference type="ARBA" id="ARBA00022833"/>
    </source>
</evidence>
<protein>
    <submittedName>
        <fullName evidence="6">Hydroxyacylglutathione hydrolase</fullName>
        <ecNumber evidence="6">3.1.2.6</ecNumber>
    </submittedName>
</protein>
<comment type="cofactor">
    <cofactor evidence="1">
        <name>Zn(2+)</name>
        <dbReference type="ChEBI" id="CHEBI:29105"/>
    </cofactor>
</comment>
<dbReference type="AlphaFoldDB" id="A0A0M2NBM5"/>